<accession>V5SK18</accession>
<dbReference type="PATRIC" id="fig|1029756.8.peg.3621"/>
<organism evidence="2 3">
    <name type="scientific">Hyphomicrobium nitrativorans NL23</name>
    <dbReference type="NCBI Taxonomy" id="1029756"/>
    <lineage>
        <taxon>Bacteria</taxon>
        <taxon>Pseudomonadati</taxon>
        <taxon>Pseudomonadota</taxon>
        <taxon>Alphaproteobacteria</taxon>
        <taxon>Hyphomicrobiales</taxon>
        <taxon>Hyphomicrobiaceae</taxon>
        <taxon>Hyphomicrobium</taxon>
    </lineage>
</organism>
<dbReference type="OrthoDB" id="9901936at2"/>
<keyword evidence="1" id="KW-0812">Transmembrane</keyword>
<gene>
    <name evidence="2" type="ORF">W911_17405</name>
</gene>
<keyword evidence="1" id="KW-0472">Membrane</keyword>
<protein>
    <submittedName>
        <fullName evidence="2">Uncharacterized protein</fullName>
    </submittedName>
</protein>
<reference evidence="2 3" key="1">
    <citation type="journal article" date="2014" name="Genome Announc.">
        <title>Complete Genome Sequence of Hyphomicrobium nitrativorans Strain NL23, a Denitrifying Bacterium Isolated from Biofilm of a Methanol-Fed Denitrification System Treating Seawater at the Montreal Biodome.</title>
        <authorList>
            <person name="Martineau C."/>
            <person name="Villeneuve C."/>
            <person name="Mauffrey F."/>
            <person name="Villemur R."/>
        </authorList>
    </citation>
    <scope>NUCLEOTIDE SEQUENCE [LARGE SCALE GENOMIC DNA]</scope>
    <source>
        <strain evidence="2">NL23</strain>
    </source>
</reference>
<keyword evidence="3" id="KW-1185">Reference proteome</keyword>
<keyword evidence="1" id="KW-1133">Transmembrane helix</keyword>
<feature type="transmembrane region" description="Helical" evidence="1">
    <location>
        <begin position="75"/>
        <end position="97"/>
    </location>
</feature>
<evidence type="ECO:0000256" key="1">
    <source>
        <dbReference type="SAM" id="Phobius"/>
    </source>
</evidence>
<dbReference type="AlphaFoldDB" id="V5SK18"/>
<proteinExistence type="predicted"/>
<feature type="transmembrane region" description="Helical" evidence="1">
    <location>
        <begin position="20"/>
        <end position="37"/>
    </location>
</feature>
<dbReference type="HOGENOM" id="CLU_2058179_0_0_5"/>
<evidence type="ECO:0000313" key="3">
    <source>
        <dbReference type="Proteomes" id="UP000018542"/>
    </source>
</evidence>
<name>V5SK18_9HYPH</name>
<dbReference type="EMBL" id="CP006912">
    <property type="protein sequence ID" value="AHB50465.1"/>
    <property type="molecule type" value="Genomic_DNA"/>
</dbReference>
<evidence type="ECO:0000313" key="2">
    <source>
        <dbReference type="EMBL" id="AHB50465.1"/>
    </source>
</evidence>
<dbReference type="KEGG" id="hni:W911_17405"/>
<dbReference type="RefSeq" id="WP_023788769.1">
    <property type="nucleotide sequence ID" value="NC_022997.1"/>
</dbReference>
<sequence length="119" mass="12742">MSLEPILDVVRSIAMADSMSYWLIGTLTAVAFVLMRAMLPVKSLAFVFAPAVFWGGLTGLYAARQLGIVITPDEAVHTIVVSTGGMIAALFLMMCLVRLADAATRTRQTATNPVARARV</sequence>
<dbReference type="Proteomes" id="UP000018542">
    <property type="component" value="Chromosome"/>
</dbReference>
<feature type="transmembrane region" description="Helical" evidence="1">
    <location>
        <begin position="44"/>
        <end position="63"/>
    </location>
</feature>
<dbReference type="STRING" id="1029756.W911_17405"/>